<reference evidence="4 5" key="1">
    <citation type="submission" date="2016-12" db="EMBL/GenBank/DDBJ databases">
        <title>The new phylogeny of genus Mycobacterium.</title>
        <authorList>
            <person name="Tortoli E."/>
            <person name="Trovato A."/>
            <person name="Cirillo D.M."/>
        </authorList>
    </citation>
    <scope>NUCLEOTIDE SEQUENCE [LARGE SCALE GENOMIC DNA]</scope>
    <source>
        <strain evidence="4 5">DSM 45069</strain>
    </source>
</reference>
<dbReference type="Pfam" id="PF08240">
    <property type="entry name" value="ADH_N"/>
    <property type="match status" value="1"/>
</dbReference>
<dbReference type="OrthoDB" id="241504at2"/>
<sequence length="334" mass="35781">MKALVYGVPPEPFEVPDDANPLTQNFARTPTGLRDVPDPVPPHEDWVITRPRLTGICGSDSKQILMDFGEGDADNAMAAFCSFPQVMGHEVVADVVALGPRARGLQMGQRVVLNPWLSCGPRGIQPPCPACEAGDYSLCWSFADGDIKPGIHTGVSADVTGGYAELMPAHDSMLFAVPDSIPDEMAVFADPFSVSLHAITRHPPPRSGCALVYGASSLGLCAVAILRALYPDVAVVARFTAQASLARRFGAAKILPHEPRSALIEELVVWGGGRLRQPLRGLPMVHYLDLAAAGLVDLRPMLTHTFGLRQWRDAFYALANQGDSGAVKVGIDQR</sequence>
<gene>
    <name evidence="4" type="ORF">BST14_14415</name>
</gene>
<name>A0A1W9ZG25_MYCAI</name>
<dbReference type="AlphaFoldDB" id="A0A1W9ZG25"/>
<evidence type="ECO:0000256" key="1">
    <source>
        <dbReference type="ARBA" id="ARBA00001947"/>
    </source>
</evidence>
<dbReference type="PANTHER" id="PTHR43401:SF2">
    <property type="entry name" value="L-THREONINE 3-DEHYDROGENASE"/>
    <property type="match status" value="1"/>
</dbReference>
<accession>A0A1W9ZG25</accession>
<keyword evidence="5" id="KW-1185">Reference proteome</keyword>
<dbReference type="Gene3D" id="3.40.50.720">
    <property type="entry name" value="NAD(P)-binding Rossmann-like Domain"/>
    <property type="match status" value="1"/>
</dbReference>
<evidence type="ECO:0000259" key="3">
    <source>
        <dbReference type="Pfam" id="PF08240"/>
    </source>
</evidence>
<comment type="caution">
    <text evidence="4">The sequence shown here is derived from an EMBL/GenBank/DDBJ whole genome shotgun (WGS) entry which is preliminary data.</text>
</comment>
<protein>
    <submittedName>
        <fullName evidence="4">Oxidoreductase</fullName>
    </submittedName>
</protein>
<dbReference type="RefSeq" id="WP_083065021.1">
    <property type="nucleotide sequence ID" value="NZ_MVHG01000031.1"/>
</dbReference>
<dbReference type="GO" id="GO:0016491">
    <property type="term" value="F:oxidoreductase activity"/>
    <property type="evidence" value="ECO:0007669"/>
    <property type="project" value="UniProtKB-KW"/>
</dbReference>
<dbReference type="Proteomes" id="UP000192707">
    <property type="component" value="Unassembled WGS sequence"/>
</dbReference>
<evidence type="ECO:0000313" key="5">
    <source>
        <dbReference type="Proteomes" id="UP000192707"/>
    </source>
</evidence>
<organism evidence="4 5">
    <name type="scientific">Mycobacterium arosiense ATCC BAA-1401 = DSM 45069</name>
    <dbReference type="NCBI Taxonomy" id="1265311"/>
    <lineage>
        <taxon>Bacteria</taxon>
        <taxon>Bacillati</taxon>
        <taxon>Actinomycetota</taxon>
        <taxon>Actinomycetes</taxon>
        <taxon>Mycobacteriales</taxon>
        <taxon>Mycobacteriaceae</taxon>
        <taxon>Mycobacterium</taxon>
        <taxon>Mycobacterium avium complex (MAC)</taxon>
    </lineage>
</organism>
<dbReference type="InterPro" id="IPR013154">
    <property type="entry name" value="ADH-like_N"/>
</dbReference>
<dbReference type="SUPFAM" id="SSF50129">
    <property type="entry name" value="GroES-like"/>
    <property type="match status" value="1"/>
</dbReference>
<dbReference type="PANTHER" id="PTHR43401">
    <property type="entry name" value="L-THREONINE 3-DEHYDROGENASE"/>
    <property type="match status" value="1"/>
</dbReference>
<evidence type="ECO:0000313" key="4">
    <source>
        <dbReference type="EMBL" id="ORA14150.1"/>
    </source>
</evidence>
<dbReference type="InterPro" id="IPR011032">
    <property type="entry name" value="GroES-like_sf"/>
</dbReference>
<dbReference type="InterPro" id="IPR050129">
    <property type="entry name" value="Zn_alcohol_dh"/>
</dbReference>
<dbReference type="EMBL" id="MVHG01000031">
    <property type="protein sequence ID" value="ORA14150.1"/>
    <property type="molecule type" value="Genomic_DNA"/>
</dbReference>
<keyword evidence="2" id="KW-0560">Oxidoreductase</keyword>
<proteinExistence type="predicted"/>
<feature type="domain" description="Alcohol dehydrogenase-like N-terminal" evidence="3">
    <location>
        <begin position="44"/>
        <end position="179"/>
    </location>
</feature>
<comment type="cofactor">
    <cofactor evidence="1">
        <name>Zn(2+)</name>
        <dbReference type="ChEBI" id="CHEBI:29105"/>
    </cofactor>
</comment>
<dbReference type="Gene3D" id="3.90.180.10">
    <property type="entry name" value="Medium-chain alcohol dehydrogenases, catalytic domain"/>
    <property type="match status" value="1"/>
</dbReference>
<evidence type="ECO:0000256" key="2">
    <source>
        <dbReference type="ARBA" id="ARBA00023002"/>
    </source>
</evidence>